<dbReference type="PANTHER" id="PTHR31719">
    <property type="entry name" value="NAC TRANSCRIPTION FACTOR 56"/>
    <property type="match status" value="1"/>
</dbReference>
<dbReference type="Gramene" id="KJB68571">
    <property type="protein sequence ID" value="KJB68571"/>
    <property type="gene ID" value="B456_010G251100"/>
</dbReference>
<keyword evidence="4" id="KW-0539">Nucleus</keyword>
<dbReference type="Proteomes" id="UP000593578">
    <property type="component" value="Unassembled WGS sequence"/>
</dbReference>
<dbReference type="STRING" id="29730.A0A0D2UKM5"/>
<evidence type="ECO:0000256" key="1">
    <source>
        <dbReference type="ARBA" id="ARBA00023015"/>
    </source>
</evidence>
<organism evidence="7 9">
    <name type="scientific">Gossypium raimondii</name>
    <name type="common">Peruvian cotton</name>
    <name type="synonym">Gossypium klotzschianum subsp. raimondii</name>
    <dbReference type="NCBI Taxonomy" id="29730"/>
    <lineage>
        <taxon>Eukaryota</taxon>
        <taxon>Viridiplantae</taxon>
        <taxon>Streptophyta</taxon>
        <taxon>Embryophyta</taxon>
        <taxon>Tracheophyta</taxon>
        <taxon>Spermatophyta</taxon>
        <taxon>Magnoliopsida</taxon>
        <taxon>eudicotyledons</taxon>
        <taxon>Gunneridae</taxon>
        <taxon>Pentapetalae</taxon>
        <taxon>rosids</taxon>
        <taxon>malvids</taxon>
        <taxon>Malvales</taxon>
        <taxon>Malvaceae</taxon>
        <taxon>Malvoideae</taxon>
        <taxon>Gossypium</taxon>
    </lineage>
</organism>
<dbReference type="Proteomes" id="UP000032304">
    <property type="component" value="Chromosome 10"/>
</dbReference>
<dbReference type="OMA" id="WKIFIET"/>
<dbReference type="EMBL" id="CM001749">
    <property type="protein sequence ID" value="KJB68571.1"/>
    <property type="molecule type" value="Genomic_DNA"/>
</dbReference>
<evidence type="ECO:0000313" key="10">
    <source>
        <dbReference type="Proteomes" id="UP000593578"/>
    </source>
</evidence>
<dbReference type="Pfam" id="PF02365">
    <property type="entry name" value="NAM"/>
    <property type="match status" value="1"/>
</dbReference>
<dbReference type="GO" id="GO:0048731">
    <property type="term" value="P:system development"/>
    <property type="evidence" value="ECO:0007669"/>
    <property type="project" value="TreeGrafter"/>
</dbReference>
<dbReference type="GO" id="GO:0006355">
    <property type="term" value="P:regulation of DNA-templated transcription"/>
    <property type="evidence" value="ECO:0007669"/>
    <property type="project" value="InterPro"/>
</dbReference>
<sequence>MEFDTYDYEFLMTGIPPGYRFEPTDIELLQDYLLKKVNGEPLPYNIISECEIYGNQGKEPWKIFIETSTKTFYVFTKLKKKSKGKNIDRVAGCGTWKGQRTDPIMYEEMKIGNRKLFVFQVKGSNEGVKGHWIMHEFSLVDEEDKQIGDYVLCSIRNKNAKDDTEEEEPPMKKMRYNSEDHNSPEPTSSDSPLQTLLSDWS</sequence>
<accession>A0A0D2UKM5</accession>
<dbReference type="Gene3D" id="2.170.150.80">
    <property type="entry name" value="NAC domain"/>
    <property type="match status" value="1"/>
</dbReference>
<dbReference type="EMBL" id="JABEZZ010000010">
    <property type="protein sequence ID" value="MBA0598746.1"/>
    <property type="molecule type" value="Genomic_DNA"/>
</dbReference>
<evidence type="ECO:0000313" key="7">
    <source>
        <dbReference type="EMBL" id="KJB68571.1"/>
    </source>
</evidence>
<dbReference type="PANTHER" id="PTHR31719:SF164">
    <property type="entry name" value="NAC DOMAIN-CONTAINING PROTEIN"/>
    <property type="match status" value="1"/>
</dbReference>
<dbReference type="InterPro" id="IPR003441">
    <property type="entry name" value="NAC-dom"/>
</dbReference>
<name>A0A0D2UKM5_GOSRA</name>
<dbReference type="AlphaFoldDB" id="A0A0D2UKM5"/>
<feature type="domain" description="NAC" evidence="6">
    <location>
        <begin position="15"/>
        <end position="158"/>
    </location>
</feature>
<evidence type="ECO:0000259" key="6">
    <source>
        <dbReference type="PROSITE" id="PS51005"/>
    </source>
</evidence>
<dbReference type="KEGG" id="gra:105773324"/>
<dbReference type="SUPFAM" id="SSF101941">
    <property type="entry name" value="NAC domain"/>
    <property type="match status" value="1"/>
</dbReference>
<evidence type="ECO:0000256" key="2">
    <source>
        <dbReference type="ARBA" id="ARBA00023125"/>
    </source>
</evidence>
<evidence type="ECO:0000313" key="9">
    <source>
        <dbReference type="Proteomes" id="UP000032304"/>
    </source>
</evidence>
<evidence type="ECO:0000256" key="3">
    <source>
        <dbReference type="ARBA" id="ARBA00023163"/>
    </source>
</evidence>
<evidence type="ECO:0000313" key="8">
    <source>
        <dbReference type="EMBL" id="MBA0598746.1"/>
    </source>
</evidence>
<keyword evidence="9" id="KW-1185">Reference proteome</keyword>
<evidence type="ECO:0000256" key="5">
    <source>
        <dbReference type="SAM" id="MobiDB-lite"/>
    </source>
</evidence>
<reference evidence="8" key="3">
    <citation type="submission" date="2020-04" db="EMBL/GenBank/DDBJ databases">
        <authorList>
            <person name="Grover C.E."/>
            <person name="Arick M.A. II"/>
            <person name="Thrash A."/>
            <person name="Conover J.L."/>
            <person name="Sanders W.S."/>
            <person name="Peterson D.G."/>
            <person name="Scheffler J.A."/>
            <person name="Scheffler B.E."/>
            <person name="Wendel J.F."/>
        </authorList>
    </citation>
    <scope>NUCLEOTIDE SEQUENCE</scope>
    <source>
        <strain evidence="8">8</strain>
        <tissue evidence="8">Leaf</tissue>
    </source>
</reference>
<protein>
    <recommendedName>
        <fullName evidence="6">NAC domain-containing protein</fullName>
    </recommendedName>
</protein>
<dbReference type="OrthoDB" id="774757at2759"/>
<keyword evidence="1" id="KW-0805">Transcription regulation</keyword>
<reference evidence="8 10" key="2">
    <citation type="journal article" date="2019" name="Genome Biol. Evol.">
        <title>Insights into the evolution of the New World diploid cottons (Gossypium, subgenus Houzingenia) based on genome sequencing.</title>
        <authorList>
            <person name="Grover C.E."/>
            <person name="Arick M.A. 2nd"/>
            <person name="Thrash A."/>
            <person name="Conover J.L."/>
            <person name="Sanders W.S."/>
            <person name="Peterson D.G."/>
            <person name="Frelichowski J.E."/>
            <person name="Scheffler J.A."/>
            <person name="Scheffler B.E."/>
            <person name="Wendel J.F."/>
        </authorList>
    </citation>
    <scope>NUCLEOTIDE SEQUENCE [LARGE SCALE GENOMIC DNA]</scope>
    <source>
        <strain evidence="8">8</strain>
        <tissue evidence="8">Leaf</tissue>
    </source>
</reference>
<keyword evidence="3" id="KW-0804">Transcription</keyword>
<dbReference type="eggNOG" id="ENOG502SVWK">
    <property type="taxonomic scope" value="Eukaryota"/>
</dbReference>
<gene>
    <name evidence="7" type="ORF">B456_010G251100</name>
    <name evidence="8" type="ORF">Gorai_008493</name>
</gene>
<evidence type="ECO:0000256" key="4">
    <source>
        <dbReference type="ARBA" id="ARBA00023242"/>
    </source>
</evidence>
<dbReference type="InterPro" id="IPR036093">
    <property type="entry name" value="NAC_dom_sf"/>
</dbReference>
<feature type="region of interest" description="Disordered" evidence="5">
    <location>
        <begin position="158"/>
        <end position="201"/>
    </location>
</feature>
<dbReference type="PROSITE" id="PS51005">
    <property type="entry name" value="NAC"/>
    <property type="match status" value="1"/>
</dbReference>
<keyword evidence="2" id="KW-0238">DNA-binding</keyword>
<feature type="compositionally biased region" description="Polar residues" evidence="5">
    <location>
        <begin position="184"/>
        <end position="201"/>
    </location>
</feature>
<dbReference type="GO" id="GO:0003677">
    <property type="term" value="F:DNA binding"/>
    <property type="evidence" value="ECO:0007669"/>
    <property type="project" value="UniProtKB-KW"/>
</dbReference>
<reference evidence="7 9" key="1">
    <citation type="journal article" date="2012" name="Nature">
        <title>Repeated polyploidization of Gossypium genomes and the evolution of spinnable cotton fibres.</title>
        <authorList>
            <person name="Paterson A.H."/>
            <person name="Wendel J.F."/>
            <person name="Gundlach H."/>
            <person name="Guo H."/>
            <person name="Jenkins J."/>
            <person name="Jin D."/>
            <person name="Llewellyn D."/>
            <person name="Showmaker K.C."/>
            <person name="Shu S."/>
            <person name="Udall J."/>
            <person name="Yoo M.J."/>
            <person name="Byers R."/>
            <person name="Chen W."/>
            <person name="Doron-Faigenboim A."/>
            <person name="Duke M.V."/>
            <person name="Gong L."/>
            <person name="Grimwood J."/>
            <person name="Grover C."/>
            <person name="Grupp K."/>
            <person name="Hu G."/>
            <person name="Lee T.H."/>
            <person name="Li J."/>
            <person name="Lin L."/>
            <person name="Liu T."/>
            <person name="Marler B.S."/>
            <person name="Page J.T."/>
            <person name="Roberts A.W."/>
            <person name="Romanel E."/>
            <person name="Sanders W.S."/>
            <person name="Szadkowski E."/>
            <person name="Tan X."/>
            <person name="Tang H."/>
            <person name="Xu C."/>
            <person name="Wang J."/>
            <person name="Wang Z."/>
            <person name="Zhang D."/>
            <person name="Zhang L."/>
            <person name="Ashrafi H."/>
            <person name="Bedon F."/>
            <person name="Bowers J.E."/>
            <person name="Brubaker C.L."/>
            <person name="Chee P.W."/>
            <person name="Das S."/>
            <person name="Gingle A.R."/>
            <person name="Haigler C.H."/>
            <person name="Harker D."/>
            <person name="Hoffmann L.V."/>
            <person name="Hovav R."/>
            <person name="Jones D.C."/>
            <person name="Lemke C."/>
            <person name="Mansoor S."/>
            <person name="ur Rahman M."/>
            <person name="Rainville L.N."/>
            <person name="Rambani A."/>
            <person name="Reddy U.K."/>
            <person name="Rong J.K."/>
            <person name="Saranga Y."/>
            <person name="Scheffler B.E."/>
            <person name="Scheffler J.A."/>
            <person name="Stelly D.M."/>
            <person name="Triplett B.A."/>
            <person name="Van Deynze A."/>
            <person name="Vaslin M.F."/>
            <person name="Waghmare V.N."/>
            <person name="Walford S.A."/>
            <person name="Wright R.J."/>
            <person name="Zaki E.A."/>
            <person name="Zhang T."/>
            <person name="Dennis E.S."/>
            <person name="Mayer K.F."/>
            <person name="Peterson D.G."/>
            <person name="Rokhsar D.S."/>
            <person name="Wang X."/>
            <person name="Schmutz J."/>
        </authorList>
    </citation>
    <scope>NUCLEOTIDE SEQUENCE [LARGE SCALE GENOMIC DNA]</scope>
</reference>
<proteinExistence type="predicted"/>